<dbReference type="PANTHER" id="PTHR31099:SF49">
    <property type="entry name" value="MYOSIN HEAVY CHAIN-LIKE PROTEIN"/>
    <property type="match status" value="1"/>
</dbReference>
<feature type="region of interest" description="Disordered" evidence="2">
    <location>
        <begin position="516"/>
        <end position="560"/>
    </location>
</feature>
<accession>A0A2N9G0F7</accession>
<dbReference type="EMBL" id="OIVN01001342">
    <property type="protein sequence ID" value="SPC92895.1"/>
    <property type="molecule type" value="Genomic_DNA"/>
</dbReference>
<feature type="domain" description="Transposase (putative) gypsy type" evidence="3">
    <location>
        <begin position="300"/>
        <end position="345"/>
    </location>
</feature>
<feature type="coiled-coil region" evidence="1">
    <location>
        <begin position="647"/>
        <end position="709"/>
    </location>
</feature>
<feature type="compositionally biased region" description="Low complexity" evidence="2">
    <location>
        <begin position="217"/>
        <end position="236"/>
    </location>
</feature>
<proteinExistence type="predicted"/>
<evidence type="ECO:0000256" key="2">
    <source>
        <dbReference type="SAM" id="MobiDB-lite"/>
    </source>
</evidence>
<evidence type="ECO:0000313" key="4">
    <source>
        <dbReference type="EMBL" id="SPC92895.1"/>
    </source>
</evidence>
<sequence>MQRIVLYFFSLLFIPEYGRRMAFYVFRSSTWPSRGRPISGHLESLWPFIWQVVAGLCVVLGDAARASSPGFSEDTCSSFVAIMGRDGFPPCWDTCRLGDGYTLQGTTVSLNAGTAPFMPASLFFFQKISFGSLHSSLFDWFGVLLIRGSPCSGDRFQRPLFTATALSPVLAARLSAALPLGPLSRVFMALGVGDSSESSSSGEGHSLTPTSGSEDLGSQGRSSETTESSSSDSVSQEPRMPISVRDLNKPFIAEGVRSKLIDKDIGRIRSRYQIPEDIVIRLPDDGEWACSSNGEDIALYEDSLTGGLRLPFRPFEREILHRLGISPSQLNPNGWRIMTGLQVLWRMASEGEYDLSVDELFFLYKLTYMPSTPGVWGFMRHRGSPKLILGLPNSNRSWKPKFFFLCGSHFEFAPGEATGELYGLRRSWGIPNANAFHRPSLSKRLKQRLSLVTDFQKGRAVGLFDLVSPLTLAQWSLGPEPSAEVVKAIQAYNRSMTTRAERKRLREAAQKVDDLPDASALFSKKPKSEKKVPMEKGTSSKKGGRQEKSLPAAKSRAAEKVHVYHEIPSSPVGALKGKEVDSDDIQPTIYSSSSRAMDKVKEMYEQVDLEVYDHVEDLDLLRLTSVRSWSNRVRMSARESAKLKADLEKTKAQSSAHQEAMETLNAERGTLKNQVKKLEIDLKAKDVRLSALEKERDELLRKTVGLQQQGFEHFRKRVALAFGNAHDWALVKIIDDDETTVAEGDSEGEEEGDDVQSKEQVTLPPEVPSALPVDDQGDDPAPGPTDGQATSKGEGSNYSFN</sequence>
<organism evidence="4">
    <name type="scientific">Fagus sylvatica</name>
    <name type="common">Beechnut</name>
    <dbReference type="NCBI Taxonomy" id="28930"/>
    <lineage>
        <taxon>Eukaryota</taxon>
        <taxon>Viridiplantae</taxon>
        <taxon>Streptophyta</taxon>
        <taxon>Embryophyta</taxon>
        <taxon>Tracheophyta</taxon>
        <taxon>Spermatophyta</taxon>
        <taxon>Magnoliopsida</taxon>
        <taxon>eudicotyledons</taxon>
        <taxon>Gunneridae</taxon>
        <taxon>Pentapetalae</taxon>
        <taxon>rosids</taxon>
        <taxon>fabids</taxon>
        <taxon>Fagales</taxon>
        <taxon>Fagaceae</taxon>
        <taxon>Fagus</taxon>
    </lineage>
</organism>
<protein>
    <recommendedName>
        <fullName evidence="3">Transposase (putative) gypsy type domain-containing protein</fullName>
    </recommendedName>
</protein>
<feature type="compositionally biased region" description="Low complexity" evidence="2">
    <location>
        <begin position="197"/>
        <end position="206"/>
    </location>
</feature>
<dbReference type="Pfam" id="PF04195">
    <property type="entry name" value="Transposase_28"/>
    <property type="match status" value="1"/>
</dbReference>
<dbReference type="InterPro" id="IPR007321">
    <property type="entry name" value="Transposase_28"/>
</dbReference>
<feature type="compositionally biased region" description="Acidic residues" evidence="2">
    <location>
        <begin position="740"/>
        <end position="754"/>
    </location>
</feature>
<feature type="compositionally biased region" description="Polar residues" evidence="2">
    <location>
        <begin position="787"/>
        <end position="801"/>
    </location>
</feature>
<keyword evidence="1" id="KW-0175">Coiled coil</keyword>
<reference evidence="4" key="1">
    <citation type="submission" date="2018-02" db="EMBL/GenBank/DDBJ databases">
        <authorList>
            <person name="Cohen D.B."/>
            <person name="Kent A.D."/>
        </authorList>
    </citation>
    <scope>NUCLEOTIDE SEQUENCE</scope>
</reference>
<gene>
    <name evidence="4" type="ORF">FSB_LOCUS20777</name>
</gene>
<dbReference type="PANTHER" id="PTHR31099">
    <property type="entry name" value="OS06G0165300 PROTEIN"/>
    <property type="match status" value="1"/>
</dbReference>
<evidence type="ECO:0000256" key="1">
    <source>
        <dbReference type="SAM" id="Coils"/>
    </source>
</evidence>
<name>A0A2N9G0F7_FAGSY</name>
<dbReference type="AlphaFoldDB" id="A0A2N9G0F7"/>
<feature type="region of interest" description="Disordered" evidence="2">
    <location>
        <begin position="197"/>
        <end position="240"/>
    </location>
</feature>
<feature type="region of interest" description="Disordered" evidence="2">
    <location>
        <begin position="740"/>
        <end position="801"/>
    </location>
</feature>
<evidence type="ECO:0000259" key="3">
    <source>
        <dbReference type="Pfam" id="PF04195"/>
    </source>
</evidence>